<comment type="subcellular location">
    <subcellularLocation>
        <location evidence="1">Cell membrane</location>
        <topology evidence="1">Multi-pass membrane protein</topology>
    </subcellularLocation>
</comment>
<keyword evidence="5 8" id="KW-1133">Transmembrane helix</keyword>
<protein>
    <submittedName>
        <fullName evidence="10">MFS transporter</fullName>
    </submittedName>
</protein>
<evidence type="ECO:0000256" key="7">
    <source>
        <dbReference type="SAM" id="MobiDB-lite"/>
    </source>
</evidence>
<dbReference type="GO" id="GO:0005886">
    <property type="term" value="C:plasma membrane"/>
    <property type="evidence" value="ECO:0007669"/>
    <property type="project" value="UniProtKB-SubCell"/>
</dbReference>
<dbReference type="Proteomes" id="UP000282674">
    <property type="component" value="Unassembled WGS sequence"/>
</dbReference>
<proteinExistence type="predicted"/>
<dbReference type="RefSeq" id="WP_122194250.1">
    <property type="nucleotide sequence ID" value="NZ_JBHSKC010000001.1"/>
</dbReference>
<feature type="transmembrane region" description="Helical" evidence="8">
    <location>
        <begin position="79"/>
        <end position="101"/>
    </location>
</feature>
<dbReference type="AlphaFoldDB" id="A0A3M2M604"/>
<keyword evidence="6 8" id="KW-0472">Membrane</keyword>
<feature type="transmembrane region" description="Helical" evidence="8">
    <location>
        <begin position="165"/>
        <end position="187"/>
    </location>
</feature>
<feature type="transmembrane region" description="Helical" evidence="8">
    <location>
        <begin position="300"/>
        <end position="321"/>
    </location>
</feature>
<feature type="transmembrane region" description="Helical" evidence="8">
    <location>
        <begin position="107"/>
        <end position="128"/>
    </location>
</feature>
<dbReference type="PANTHER" id="PTHR42718:SF46">
    <property type="entry name" value="BLR6921 PROTEIN"/>
    <property type="match status" value="1"/>
</dbReference>
<feature type="domain" description="Major facilitator superfamily (MFS) profile" evidence="9">
    <location>
        <begin position="12"/>
        <end position="462"/>
    </location>
</feature>
<dbReference type="PRINTS" id="PR01035">
    <property type="entry name" value="TCRTETA"/>
</dbReference>
<accession>A0A3M2M604</accession>
<dbReference type="Pfam" id="PF07690">
    <property type="entry name" value="MFS_1"/>
    <property type="match status" value="1"/>
</dbReference>
<dbReference type="GO" id="GO:0022857">
    <property type="term" value="F:transmembrane transporter activity"/>
    <property type="evidence" value="ECO:0007669"/>
    <property type="project" value="InterPro"/>
</dbReference>
<dbReference type="Gene3D" id="1.20.1720.10">
    <property type="entry name" value="Multidrug resistance protein D"/>
    <property type="match status" value="1"/>
</dbReference>
<name>A0A3M2M604_9ACTN</name>
<dbReference type="InterPro" id="IPR011701">
    <property type="entry name" value="MFS"/>
</dbReference>
<dbReference type="InterPro" id="IPR001958">
    <property type="entry name" value="Tet-R_TetA/multi-R_MdtG-like"/>
</dbReference>
<evidence type="ECO:0000256" key="1">
    <source>
        <dbReference type="ARBA" id="ARBA00004651"/>
    </source>
</evidence>
<dbReference type="InterPro" id="IPR036259">
    <property type="entry name" value="MFS_trans_sf"/>
</dbReference>
<feature type="transmembrane region" description="Helical" evidence="8">
    <location>
        <begin position="358"/>
        <end position="381"/>
    </location>
</feature>
<evidence type="ECO:0000259" key="9">
    <source>
        <dbReference type="PROSITE" id="PS50850"/>
    </source>
</evidence>
<evidence type="ECO:0000313" key="10">
    <source>
        <dbReference type="EMBL" id="RMI45107.1"/>
    </source>
</evidence>
<feature type="transmembrane region" description="Helical" evidence="8">
    <location>
        <begin position="393"/>
        <end position="417"/>
    </location>
</feature>
<evidence type="ECO:0000256" key="5">
    <source>
        <dbReference type="ARBA" id="ARBA00022989"/>
    </source>
</evidence>
<sequence length="485" mass="49461">MTVPAQARRWWMLTLLGAAFFMTILDGTTLLTALPAIERHLRLHGPAVQWTVTAYALAFGGLVLLCGRAADLLGRKRMFVAGMLLRVAASLACGLAPSIQVLVAARALQGVSAAIIAPAALSMVMNAFPEGGERNKALGIWGGLGGLGATAGLLLGGLITDALGWQWVFWINIPVGVLVLAFAPGLLRESRDLTGSRSFDIAGALTITPALVLLVYVITRMQTSGWASGTTVGLLAVAIVLVWVFVLVERRSAAPLVPLGTLRSRMLIGGDLLLLLAGMAVDGMLITLTSFAQQVLGWSAARFGLVAALMTVAAVIGALLSQRVVTRLGPRRVATAGTVLLGCGCLLLTRIPVGGSMIVLPIALCLFGAGMGVATVCGQIAALTGVRESDSGLAAGLADTSFAVGTALGAAICTSVATARTSATGGPAPLALTAGHHAAFATAAVFAALGLLTALGLLRQRSARPRTVATDAGESTPTREPSASP</sequence>
<evidence type="ECO:0000256" key="2">
    <source>
        <dbReference type="ARBA" id="ARBA00022448"/>
    </source>
</evidence>
<dbReference type="InterPro" id="IPR020846">
    <property type="entry name" value="MFS_dom"/>
</dbReference>
<dbReference type="PANTHER" id="PTHR42718">
    <property type="entry name" value="MAJOR FACILITATOR SUPERFAMILY MULTIDRUG TRANSPORTER MFSC"/>
    <property type="match status" value="1"/>
</dbReference>
<organism evidence="10 11">
    <name type="scientific">Actinomadura harenae</name>
    <dbReference type="NCBI Taxonomy" id="2483351"/>
    <lineage>
        <taxon>Bacteria</taxon>
        <taxon>Bacillati</taxon>
        <taxon>Actinomycetota</taxon>
        <taxon>Actinomycetes</taxon>
        <taxon>Streptosporangiales</taxon>
        <taxon>Thermomonosporaceae</taxon>
        <taxon>Actinomadura</taxon>
    </lineage>
</organism>
<feature type="transmembrane region" description="Helical" evidence="8">
    <location>
        <begin position="268"/>
        <end position="288"/>
    </location>
</feature>
<keyword evidence="2" id="KW-0813">Transport</keyword>
<feature type="transmembrane region" description="Helical" evidence="8">
    <location>
        <begin position="225"/>
        <end position="248"/>
    </location>
</feature>
<keyword evidence="4 8" id="KW-0812">Transmembrane</keyword>
<feature type="transmembrane region" description="Helical" evidence="8">
    <location>
        <begin position="140"/>
        <end position="159"/>
    </location>
</feature>
<keyword evidence="3" id="KW-1003">Cell membrane</keyword>
<dbReference type="PROSITE" id="PS50850">
    <property type="entry name" value="MFS"/>
    <property type="match status" value="1"/>
</dbReference>
<gene>
    <name evidence="10" type="ORF">EBO15_11110</name>
</gene>
<evidence type="ECO:0000256" key="8">
    <source>
        <dbReference type="SAM" id="Phobius"/>
    </source>
</evidence>
<evidence type="ECO:0000256" key="6">
    <source>
        <dbReference type="ARBA" id="ARBA00023136"/>
    </source>
</evidence>
<dbReference type="SUPFAM" id="SSF103473">
    <property type="entry name" value="MFS general substrate transporter"/>
    <property type="match status" value="1"/>
</dbReference>
<dbReference type="CDD" id="cd17321">
    <property type="entry name" value="MFS_MMR_MDR_like"/>
    <property type="match status" value="1"/>
</dbReference>
<feature type="compositionally biased region" description="Polar residues" evidence="7">
    <location>
        <begin position="473"/>
        <end position="485"/>
    </location>
</feature>
<feature type="region of interest" description="Disordered" evidence="7">
    <location>
        <begin position="465"/>
        <end position="485"/>
    </location>
</feature>
<keyword evidence="11" id="KW-1185">Reference proteome</keyword>
<dbReference type="OrthoDB" id="7375466at2"/>
<evidence type="ECO:0000256" key="4">
    <source>
        <dbReference type="ARBA" id="ARBA00022692"/>
    </source>
</evidence>
<feature type="transmembrane region" description="Helical" evidence="8">
    <location>
        <begin position="199"/>
        <end position="219"/>
    </location>
</feature>
<dbReference type="EMBL" id="RFFG01000015">
    <property type="protein sequence ID" value="RMI45107.1"/>
    <property type="molecule type" value="Genomic_DNA"/>
</dbReference>
<evidence type="ECO:0000256" key="3">
    <source>
        <dbReference type="ARBA" id="ARBA00022475"/>
    </source>
</evidence>
<reference evidence="10 11" key="1">
    <citation type="submission" date="2018-10" db="EMBL/GenBank/DDBJ databases">
        <title>Isolation from soil.</title>
        <authorList>
            <person name="Hu J."/>
        </authorList>
    </citation>
    <scope>NUCLEOTIDE SEQUENCE [LARGE SCALE GENOMIC DNA]</scope>
    <source>
        <strain evidence="10 11">NEAU-Ht49</strain>
    </source>
</reference>
<evidence type="ECO:0000313" key="11">
    <source>
        <dbReference type="Proteomes" id="UP000282674"/>
    </source>
</evidence>
<feature type="transmembrane region" description="Helical" evidence="8">
    <location>
        <begin position="437"/>
        <end position="458"/>
    </location>
</feature>
<feature type="transmembrane region" description="Helical" evidence="8">
    <location>
        <begin position="49"/>
        <end position="67"/>
    </location>
</feature>
<comment type="caution">
    <text evidence="10">The sequence shown here is derived from an EMBL/GenBank/DDBJ whole genome shotgun (WGS) entry which is preliminary data.</text>
</comment>
<feature type="transmembrane region" description="Helical" evidence="8">
    <location>
        <begin position="333"/>
        <end position="352"/>
    </location>
</feature>
<dbReference type="Gene3D" id="1.20.1250.20">
    <property type="entry name" value="MFS general substrate transporter like domains"/>
    <property type="match status" value="1"/>
</dbReference>